<dbReference type="PROSITE" id="PS00108">
    <property type="entry name" value="PROTEIN_KINASE_ST"/>
    <property type="match status" value="1"/>
</dbReference>
<keyword evidence="1" id="KW-0418">Kinase</keyword>
<keyword evidence="6" id="KW-1133">Transmembrane helix</keyword>
<feature type="domain" description="Protein kinase" evidence="7">
    <location>
        <begin position="724"/>
        <end position="1146"/>
    </location>
</feature>
<dbReference type="SMART" id="SM00220">
    <property type="entry name" value="S_TKc"/>
    <property type="match status" value="1"/>
</dbReference>
<evidence type="ECO:0000313" key="9">
    <source>
        <dbReference type="Proteomes" id="UP001165060"/>
    </source>
</evidence>
<dbReference type="SUPFAM" id="SSF55961">
    <property type="entry name" value="Bet v1-like"/>
    <property type="match status" value="1"/>
</dbReference>
<accession>A0ABQ6M6I3</accession>
<dbReference type="InterPro" id="IPR000719">
    <property type="entry name" value="Prot_kinase_dom"/>
</dbReference>
<dbReference type="PANTHER" id="PTHR44329">
    <property type="entry name" value="SERINE/THREONINE-PROTEIN KINASE TNNI3K-RELATED"/>
    <property type="match status" value="1"/>
</dbReference>
<evidence type="ECO:0000256" key="1">
    <source>
        <dbReference type="ARBA" id="ARBA00022527"/>
    </source>
</evidence>
<dbReference type="Pfam" id="PF07714">
    <property type="entry name" value="PK_Tyr_Ser-Thr"/>
    <property type="match status" value="1"/>
</dbReference>
<dbReference type="Gene3D" id="1.10.510.10">
    <property type="entry name" value="Transferase(Phosphotransferase) domain 1"/>
    <property type="match status" value="2"/>
</dbReference>
<sequence length="1717" mass="191662">MSPPGSTSLSSCMTHGCNFLLVSQAAESLVELNIGASDFSLAIEGGDLREPMGVACVSEILCLVGNMEGSNVVAVNLRGEVMGVFAQVGSPVGLLHIKHLDLLAVASLSGNGKVLLFDLTDLNLEQPLQESDAVQTIVMSASDGRSKYISLGEHDSELLITTKSGKVIRRCLEGTGCKSQIRNSVMMQNGGASLAGIGVLDETYIVADSGTEKIYECPLTSVGISKSNCEVFAYRPQGKLWDPMNLLVDPIKRLVFVVDYTFSDVLVLDFDGQFLAPLTSSRGALMQPQAIAQRPGLYALLSPSHPPSSLPAAGERIEVALAMMDAYNSTVSNSHPTSAHDLALEVSANGYITGTNFTTTITGEILYDPSSPAHAALTASVVIPYAGDWTLDVTQGTYNVQHFLGSPQLVTVAPAGTDPASCVVDFPNGRIIVAGNPFDAVIMPFDEFKNPTSHPEDSFKSRVELGNSEENFGNRHVLPADHTFSEMQTIAGAYKLYLYHANTQREVAGSPIGFDVRPAPPSAVNSTHNIDFDKFESRKSADLELELRVDPFDRFDNPLPTATGYAVTINGGDPTPLPPPSFSYTHIVPRDFSGNLLLSFTLDGEDIANSPVTVDIAPDWTVVYILTASSAFLLLGLLAFVWYRRRSISKVMRIEDALDQQGQVIQRFSESKKRLEQVNQELEEEVRLKKHSEEELKVMVSALEAVSKERQDELKEVMMESKELKIDRLLGKGGFGVVNLATYRGAKVAMKQLLTVNEENVLRFRHECFLMKNLSHPNVVKLVGVCWSEDLFACCLEFVENGSLEDWLRRTVGGKVYKSKEMQQAQAAKKATLEDRVYLGFNSEGADLSSLLASKDVDHANKTKAKFEEWIAATSSPAEFKKTWKTVLSPDGSPLEHGIKCYWRYVGKYGESFSMVEINAKPAQIMAFLRDHTRLGKMYKGFDVTAATRKIYSRFDQSSMALDNRDALTQSVVTTYPDGSIMESARSIKDERYPDRSKKKKNKVVRMDLRMSAFMVVEKPGSSGGSPVSVCYKMNVSDPKLSGVASLFGGVAATAAAKLNVAPMISTKETIEKILAEYNPDAPPEVPLPEVVFKGFNYNNKFDPKEHTDVDREKKEEAEELLKGWWSQRMNPKMGFEQIETEHKADYGVTGYVKYDQDLRCGEGMAHCIVNATPKQVCGWYAHDLTKAYDGFERVDATYTTSLDVTQIPIPVPTISDREALTRSAWFRNEAGPKSTRSTNRKWTGEQGRSFTIVGYSVNDERRPVEAEKVRIEILFALVVKEAPGTEGEKSEVWRMNRSNFKFQKGLGFVNKMAATKAAEFVVGPLAQLKVDVERLVKEYKPPEHVVHELELTWKGGLWRMALEAALGVQYLHLHRYWSDGGKRHNGATNEFEEEEAGWKESVIHRDLKPDNMLLTRSWKLKLTDFGEARAQNTGGTMTSVGTPIYIAPEVMRGDHYDEKADTWSYGLCLVAMIRAERTLEQFFYQALRKHKKRKTTRGLGMGQMTKYYYSEGWRPILPLSFIKAYPKLHALIQECWRVRRKERPNFDEIVNRLQGDIGDEIKRKEEPKIELYSEENDEIYRNRIGKEDEIEESDDEDQVATGRHTRKTLNMQKEHEKAMEKLRSELEKKHAGAGNAALAQQHRKTIDAKEAAMMEMKNELWFRRKKEQEWTDVFRELREKHDITVEKPADLSKAVGEHAQAMRGVMEELAKLKGGE</sequence>
<evidence type="ECO:0000313" key="8">
    <source>
        <dbReference type="EMBL" id="GMI20407.1"/>
    </source>
</evidence>
<name>A0ABQ6M6I3_9STRA</name>
<dbReference type="InterPro" id="IPR008271">
    <property type="entry name" value="Ser/Thr_kinase_AS"/>
</dbReference>
<feature type="coiled-coil region" evidence="5">
    <location>
        <begin position="665"/>
        <end position="695"/>
    </location>
</feature>
<evidence type="ECO:0000256" key="3">
    <source>
        <dbReference type="ARBA" id="ARBA00022840"/>
    </source>
</evidence>
<dbReference type="Proteomes" id="UP001165060">
    <property type="component" value="Unassembled WGS sequence"/>
</dbReference>
<keyword evidence="6" id="KW-0812">Transmembrane</keyword>
<keyword evidence="1" id="KW-0808">Transferase</keyword>
<evidence type="ECO:0000259" key="7">
    <source>
        <dbReference type="PROSITE" id="PS50011"/>
    </source>
</evidence>
<evidence type="ECO:0000256" key="5">
    <source>
        <dbReference type="SAM" id="Coils"/>
    </source>
</evidence>
<evidence type="ECO:0000256" key="6">
    <source>
        <dbReference type="SAM" id="Phobius"/>
    </source>
</evidence>
<comment type="caution">
    <text evidence="8">The sequence shown here is derived from an EMBL/GenBank/DDBJ whole genome shotgun (WGS) entry which is preliminary data.</text>
</comment>
<keyword evidence="3 4" id="KW-0067">ATP-binding</keyword>
<keyword evidence="2 4" id="KW-0547">Nucleotide-binding</keyword>
<organism evidence="8 9">
    <name type="scientific">Tetraparma gracilis</name>
    <dbReference type="NCBI Taxonomy" id="2962635"/>
    <lineage>
        <taxon>Eukaryota</taxon>
        <taxon>Sar</taxon>
        <taxon>Stramenopiles</taxon>
        <taxon>Ochrophyta</taxon>
        <taxon>Bolidophyceae</taxon>
        <taxon>Parmales</taxon>
        <taxon>Triparmaceae</taxon>
        <taxon>Tetraparma</taxon>
    </lineage>
</organism>
<dbReference type="Pfam" id="PF00069">
    <property type="entry name" value="Pkinase"/>
    <property type="match status" value="1"/>
</dbReference>
<keyword evidence="6" id="KW-0472">Membrane</keyword>
<dbReference type="PROSITE" id="PS00107">
    <property type="entry name" value="PROTEIN_KINASE_ATP"/>
    <property type="match status" value="1"/>
</dbReference>
<dbReference type="SUPFAM" id="SSF101898">
    <property type="entry name" value="NHL repeat"/>
    <property type="match status" value="1"/>
</dbReference>
<feature type="binding site" evidence="4">
    <location>
        <position position="751"/>
    </location>
    <ligand>
        <name>ATP</name>
        <dbReference type="ChEBI" id="CHEBI:30616"/>
    </ligand>
</feature>
<dbReference type="Gene3D" id="3.30.530.20">
    <property type="match status" value="2"/>
</dbReference>
<feature type="transmembrane region" description="Helical" evidence="6">
    <location>
        <begin position="620"/>
        <end position="643"/>
    </location>
</feature>
<dbReference type="InterPro" id="IPR051681">
    <property type="entry name" value="Ser/Thr_Kinases-Pseudokinases"/>
</dbReference>
<dbReference type="EMBL" id="BRYB01003775">
    <property type="protein sequence ID" value="GMI20407.1"/>
    <property type="molecule type" value="Genomic_DNA"/>
</dbReference>
<evidence type="ECO:0000256" key="4">
    <source>
        <dbReference type="PROSITE-ProRule" id="PRU10141"/>
    </source>
</evidence>
<keyword evidence="1" id="KW-0723">Serine/threonine-protein kinase</keyword>
<keyword evidence="9" id="KW-1185">Reference proteome</keyword>
<proteinExistence type="predicted"/>
<dbReference type="InterPro" id="IPR017441">
    <property type="entry name" value="Protein_kinase_ATP_BS"/>
</dbReference>
<feature type="domain" description="Protein kinase" evidence="7">
    <location>
        <begin position="1236"/>
        <end position="1558"/>
    </location>
</feature>
<reference evidence="8 9" key="1">
    <citation type="journal article" date="2023" name="Commun. Biol.">
        <title>Genome analysis of Parmales, the sister group of diatoms, reveals the evolutionary specialization of diatoms from phago-mixotrophs to photoautotrophs.</title>
        <authorList>
            <person name="Ban H."/>
            <person name="Sato S."/>
            <person name="Yoshikawa S."/>
            <person name="Yamada K."/>
            <person name="Nakamura Y."/>
            <person name="Ichinomiya M."/>
            <person name="Sato N."/>
            <person name="Blanc-Mathieu R."/>
            <person name="Endo H."/>
            <person name="Kuwata A."/>
            <person name="Ogata H."/>
        </authorList>
    </citation>
    <scope>NUCLEOTIDE SEQUENCE [LARGE SCALE GENOMIC DNA]</scope>
</reference>
<gene>
    <name evidence="8" type="ORF">TeGR_g7083</name>
</gene>
<dbReference type="PROSITE" id="PS50011">
    <property type="entry name" value="PROTEIN_KINASE_DOM"/>
    <property type="match status" value="2"/>
</dbReference>
<dbReference type="InterPro" id="IPR011009">
    <property type="entry name" value="Kinase-like_dom_sf"/>
</dbReference>
<dbReference type="SUPFAM" id="SSF56112">
    <property type="entry name" value="Protein kinase-like (PK-like)"/>
    <property type="match status" value="1"/>
</dbReference>
<keyword evidence="5" id="KW-0175">Coiled coil</keyword>
<dbReference type="InterPro" id="IPR001245">
    <property type="entry name" value="Ser-Thr/Tyr_kinase_cat_dom"/>
</dbReference>
<protein>
    <recommendedName>
        <fullName evidence="7">Protein kinase domain-containing protein</fullName>
    </recommendedName>
</protein>
<dbReference type="InterPro" id="IPR023393">
    <property type="entry name" value="START-like_dom_sf"/>
</dbReference>
<evidence type="ECO:0000256" key="2">
    <source>
        <dbReference type="ARBA" id="ARBA00022741"/>
    </source>
</evidence>